<evidence type="ECO:0000256" key="3">
    <source>
        <dbReference type="ARBA" id="ARBA00022676"/>
    </source>
</evidence>
<dbReference type="RefSeq" id="WP_119756346.1">
    <property type="nucleotide sequence ID" value="NZ_CP032382.1"/>
</dbReference>
<evidence type="ECO:0000256" key="5">
    <source>
        <dbReference type="ARBA" id="ARBA00023136"/>
    </source>
</evidence>
<dbReference type="EMBL" id="CP032382">
    <property type="protein sequence ID" value="AYB33104.1"/>
    <property type="molecule type" value="Genomic_DNA"/>
</dbReference>
<evidence type="ECO:0008006" key="8">
    <source>
        <dbReference type="Google" id="ProtNLM"/>
    </source>
</evidence>
<gene>
    <name evidence="6" type="ORF">D4L85_22095</name>
</gene>
<dbReference type="KEGG" id="chk:D4L85_22095"/>
<keyword evidence="3" id="KW-0328">Glycosyltransferase</keyword>
<protein>
    <recommendedName>
        <fullName evidence="8">4-alpha-L-fucosyltransferase</fullName>
    </recommendedName>
</protein>
<name>A0A385SQ32_9BACT</name>
<dbReference type="OrthoDB" id="1083028at2"/>
<dbReference type="GO" id="GO:0009246">
    <property type="term" value="P:enterobacterial common antigen biosynthetic process"/>
    <property type="evidence" value="ECO:0007669"/>
    <property type="project" value="InterPro"/>
</dbReference>
<reference evidence="7" key="1">
    <citation type="submission" date="2018-09" db="EMBL/GenBank/DDBJ databases">
        <title>Chryseolinea sp. KIS68-18 isolated from soil.</title>
        <authorList>
            <person name="Weon H.-Y."/>
            <person name="Kwon S.-W."/>
            <person name="Lee S.A."/>
        </authorList>
    </citation>
    <scope>NUCLEOTIDE SEQUENCE [LARGE SCALE GENOMIC DNA]</scope>
    <source>
        <strain evidence="7">KIS68-18</strain>
    </source>
</reference>
<keyword evidence="1" id="KW-1003">Cell membrane</keyword>
<dbReference type="Proteomes" id="UP000266183">
    <property type="component" value="Chromosome"/>
</dbReference>
<dbReference type="GO" id="GO:0008417">
    <property type="term" value="F:fucosyltransferase activity"/>
    <property type="evidence" value="ECO:0007669"/>
    <property type="project" value="InterPro"/>
</dbReference>
<sequence length="370" mass="42561">MYLHVFTDSPFIETIIAQCERISTQNRYVVFSESSNYAKSPKIEFFASYKALKKTNFKAREYERVFIHYLGGNAVDLILDNPGYPEYYWFLWGADGYSLIGDKLNIYLPKTASLAKSKKPLKQIVKAWLLKMLRPGKEKKLEAVRQIKMCCTYVTGDFQLVQDAAGSQMKQLVFAYLSTAELFKGDPDIVLNLDFSKKLKVLMGNSLNPTNNHIEMIDFLRGLPDANHLSVIMPASYGGSEHYKKSLLPYAKAQLNDISFIENFMPYDEYMNVIKEIDVAVFFHIRQQGSNNALALLWLGKILIMREESTLFKVFRAWGLSVMGHTEVRSVDDILRFNKATADRLKSNQKILLQHLSPEVVDRYYNALYE</sequence>
<accession>A0A385SQ32</accession>
<evidence type="ECO:0000313" key="6">
    <source>
        <dbReference type="EMBL" id="AYB33104.1"/>
    </source>
</evidence>
<dbReference type="Pfam" id="PF07429">
    <property type="entry name" value="Glyco_transf_56"/>
    <property type="match status" value="1"/>
</dbReference>
<keyword evidence="7" id="KW-1185">Reference proteome</keyword>
<keyword evidence="2" id="KW-0997">Cell inner membrane</keyword>
<keyword evidence="5" id="KW-0472">Membrane</keyword>
<dbReference type="AlphaFoldDB" id="A0A385SQ32"/>
<evidence type="ECO:0000256" key="2">
    <source>
        <dbReference type="ARBA" id="ARBA00022519"/>
    </source>
</evidence>
<evidence type="ECO:0000256" key="1">
    <source>
        <dbReference type="ARBA" id="ARBA00022475"/>
    </source>
</evidence>
<proteinExistence type="predicted"/>
<keyword evidence="4" id="KW-0808">Transferase</keyword>
<organism evidence="6 7">
    <name type="scientific">Chryseolinea soli</name>
    <dbReference type="NCBI Taxonomy" id="2321403"/>
    <lineage>
        <taxon>Bacteria</taxon>
        <taxon>Pseudomonadati</taxon>
        <taxon>Bacteroidota</taxon>
        <taxon>Cytophagia</taxon>
        <taxon>Cytophagales</taxon>
        <taxon>Fulvivirgaceae</taxon>
        <taxon>Chryseolinea</taxon>
    </lineage>
</organism>
<evidence type="ECO:0000256" key="4">
    <source>
        <dbReference type="ARBA" id="ARBA00022679"/>
    </source>
</evidence>
<dbReference type="InterPro" id="IPR009993">
    <property type="entry name" value="WecF"/>
</dbReference>
<evidence type="ECO:0000313" key="7">
    <source>
        <dbReference type="Proteomes" id="UP000266183"/>
    </source>
</evidence>